<comment type="function">
    <text evidence="7">Plays role in pre-mRNA splicing as component of the U4/U6-U5 tri-snRNP complex that is involved in spliceosome assembly, and as component of the precatalytic spliceosome (spliceosome B complex). The heptameric LSM2-8 complex binds specifically to the 3'-terminal U-tract of U6 snRNA.</text>
</comment>
<dbReference type="Proteomes" id="UP000324907">
    <property type="component" value="Unassembled WGS sequence"/>
</dbReference>
<evidence type="ECO:0000256" key="2">
    <source>
        <dbReference type="ARBA" id="ARBA00022728"/>
    </source>
</evidence>
<protein>
    <recommendedName>
        <fullName evidence="7">U6 snRNA-associated Sm-like protein LSm8</fullName>
    </recommendedName>
</protein>
<dbReference type="Proteomes" id="UP000325113">
    <property type="component" value="Unassembled WGS sequence"/>
</dbReference>
<evidence type="ECO:0000313" key="10">
    <source>
        <dbReference type="EMBL" id="KAA0166496.1"/>
    </source>
</evidence>
<comment type="similarity">
    <text evidence="7">Belongs to the snRNP Sm proteins family.</text>
</comment>
<keyword evidence="4 7" id="KW-0508">mRNA splicing</keyword>
<evidence type="ECO:0000256" key="5">
    <source>
        <dbReference type="ARBA" id="ARBA00023242"/>
    </source>
</evidence>
<dbReference type="Proteomes" id="UP000322899">
    <property type="component" value="Unassembled WGS sequence"/>
</dbReference>
<evidence type="ECO:0000313" key="13">
    <source>
        <dbReference type="Proteomes" id="UP000322899"/>
    </source>
</evidence>
<reference evidence="13 14" key="1">
    <citation type="submission" date="2019-07" db="EMBL/GenBank/DDBJ databases">
        <title>Genomes of Cafeteria roenbergensis.</title>
        <authorList>
            <person name="Fischer M.G."/>
            <person name="Hackl T."/>
            <person name="Roman M."/>
        </authorList>
    </citation>
    <scope>NUCLEOTIDE SEQUENCE [LARGE SCALE GENOMIC DNA]</scope>
    <source>
        <strain evidence="9 14">BVI</strain>
        <strain evidence="10 16">Cflag</strain>
        <strain evidence="12 13">E4-10P</strain>
        <strain evidence="11 15">RCC970-E3</strain>
    </source>
</reference>
<dbReference type="GO" id="GO:0071011">
    <property type="term" value="C:precatalytic spliceosome"/>
    <property type="evidence" value="ECO:0007669"/>
    <property type="project" value="TreeGrafter"/>
</dbReference>
<dbReference type="InterPro" id="IPR010920">
    <property type="entry name" value="LSM_dom_sf"/>
</dbReference>
<dbReference type="SUPFAM" id="SSF50182">
    <property type="entry name" value="Sm-like ribonucleoproteins"/>
    <property type="match status" value="1"/>
</dbReference>
<evidence type="ECO:0000313" key="16">
    <source>
        <dbReference type="Proteomes" id="UP000325113"/>
    </source>
</evidence>
<dbReference type="OMA" id="AACDQTT"/>
<evidence type="ECO:0000256" key="7">
    <source>
        <dbReference type="RuleBase" id="RU365048"/>
    </source>
</evidence>
<dbReference type="PANTHER" id="PTHR15588:SF9">
    <property type="entry name" value="U6 SNRNA-ASSOCIATED SM-LIKE PROTEIN LSM8"/>
    <property type="match status" value="1"/>
</dbReference>
<dbReference type="InterPro" id="IPR001163">
    <property type="entry name" value="Sm_dom_euk/arc"/>
</dbReference>
<dbReference type="Proteomes" id="UP000323011">
    <property type="component" value="Unassembled WGS sequence"/>
</dbReference>
<gene>
    <name evidence="7" type="primary">LSM8</name>
    <name evidence="12" type="ORF">FNF27_02058</name>
    <name evidence="11" type="ORF">FNF28_02869</name>
    <name evidence="9" type="ORF">FNF29_01837</name>
    <name evidence="10" type="ORF">FNF31_01274</name>
</gene>
<keyword evidence="6 7" id="KW-0687">Ribonucleoprotein</keyword>
<evidence type="ECO:0000313" key="11">
    <source>
        <dbReference type="EMBL" id="KAA0167337.1"/>
    </source>
</evidence>
<organism evidence="11 15">
    <name type="scientific">Cafeteria roenbergensis</name>
    <name type="common">Marine flagellate</name>
    <dbReference type="NCBI Taxonomy" id="33653"/>
    <lineage>
        <taxon>Eukaryota</taxon>
        <taxon>Sar</taxon>
        <taxon>Stramenopiles</taxon>
        <taxon>Bigyra</taxon>
        <taxon>Opalozoa</taxon>
        <taxon>Bicosoecida</taxon>
        <taxon>Cafeteriaceae</taxon>
        <taxon>Cafeteria</taxon>
    </lineage>
</organism>
<keyword evidence="7" id="KW-0507">mRNA processing</keyword>
<keyword evidence="14" id="KW-1185">Reference proteome</keyword>
<dbReference type="GO" id="GO:0003729">
    <property type="term" value="F:mRNA binding"/>
    <property type="evidence" value="ECO:0007669"/>
    <property type="project" value="TreeGrafter"/>
</dbReference>
<dbReference type="PANTHER" id="PTHR15588">
    <property type="entry name" value="LSM1"/>
    <property type="match status" value="1"/>
</dbReference>
<dbReference type="GO" id="GO:0005688">
    <property type="term" value="C:U6 snRNP"/>
    <property type="evidence" value="ECO:0007669"/>
    <property type="project" value="UniProtKB-UniRule"/>
</dbReference>
<dbReference type="AlphaFoldDB" id="A0A5A8DRS4"/>
<evidence type="ECO:0000313" key="15">
    <source>
        <dbReference type="Proteomes" id="UP000324907"/>
    </source>
</evidence>
<dbReference type="GO" id="GO:0046540">
    <property type="term" value="C:U4/U6 x U5 tri-snRNP complex"/>
    <property type="evidence" value="ECO:0007669"/>
    <property type="project" value="UniProtKB-UniRule"/>
</dbReference>
<dbReference type="InterPro" id="IPR044642">
    <property type="entry name" value="PTHR15588"/>
</dbReference>
<evidence type="ECO:0000313" key="12">
    <source>
        <dbReference type="EMBL" id="KAA0176362.1"/>
    </source>
</evidence>
<evidence type="ECO:0000256" key="4">
    <source>
        <dbReference type="ARBA" id="ARBA00023187"/>
    </source>
</evidence>
<dbReference type="EMBL" id="VLTL01000034">
    <property type="protein sequence ID" value="KAA0167337.1"/>
    <property type="molecule type" value="Genomic_DNA"/>
</dbReference>
<dbReference type="CDD" id="cd01727">
    <property type="entry name" value="LSm8"/>
    <property type="match status" value="1"/>
</dbReference>
<sequence length="97" mass="10361">MAAELGKLIDHRVMVLTNEGRTIVGDLAGLDQSINLILRDSVERVWSSDKGMELVPSGGLSMLRGDSVAAVCELNADADAAMDWEAVKADAIPRLKP</sequence>
<dbReference type="EMBL" id="VLTO01000008">
    <property type="protein sequence ID" value="KAA0176362.1"/>
    <property type="molecule type" value="Genomic_DNA"/>
</dbReference>
<proteinExistence type="inferred from homology"/>
<comment type="caution">
    <text evidence="11">The sequence shown here is derived from an EMBL/GenBank/DDBJ whole genome shotgun (WGS) entry which is preliminary data.</text>
</comment>
<keyword evidence="5 7" id="KW-0539">Nucleus</keyword>
<dbReference type="EMBL" id="VLTM01000008">
    <property type="protein sequence ID" value="KAA0166496.1"/>
    <property type="molecule type" value="Genomic_DNA"/>
</dbReference>
<accession>A0A5A8DRS4</accession>
<evidence type="ECO:0000256" key="3">
    <source>
        <dbReference type="ARBA" id="ARBA00022884"/>
    </source>
</evidence>
<dbReference type="OrthoDB" id="10263346at2759"/>
<dbReference type="Gene3D" id="2.30.30.100">
    <property type="match status" value="1"/>
</dbReference>
<feature type="domain" description="Sm" evidence="8">
    <location>
        <begin position="3"/>
        <end position="73"/>
    </location>
</feature>
<dbReference type="Pfam" id="PF01423">
    <property type="entry name" value="LSM"/>
    <property type="match status" value="1"/>
</dbReference>
<dbReference type="GO" id="GO:0000398">
    <property type="term" value="P:mRNA splicing, via spliceosome"/>
    <property type="evidence" value="ECO:0007669"/>
    <property type="project" value="UniProtKB-UniRule"/>
</dbReference>
<dbReference type="EMBL" id="VLTN01000007">
    <property type="protein sequence ID" value="KAA0155464.1"/>
    <property type="molecule type" value="Genomic_DNA"/>
</dbReference>
<evidence type="ECO:0000259" key="8">
    <source>
        <dbReference type="SMART" id="SM00651"/>
    </source>
</evidence>
<comment type="subunit">
    <text evidence="7">LSm subunits form a heteromer with a doughnut shape.</text>
</comment>
<evidence type="ECO:0000313" key="9">
    <source>
        <dbReference type="EMBL" id="KAA0155464.1"/>
    </source>
</evidence>
<dbReference type="InterPro" id="IPR034103">
    <property type="entry name" value="Lsm8"/>
</dbReference>
<keyword evidence="3 7" id="KW-0694">RNA-binding</keyword>
<keyword evidence="2 7" id="KW-0747">Spliceosome</keyword>
<evidence type="ECO:0000256" key="6">
    <source>
        <dbReference type="ARBA" id="ARBA00023274"/>
    </source>
</evidence>
<comment type="subcellular location">
    <subcellularLocation>
        <location evidence="1 7">Nucleus</location>
    </subcellularLocation>
</comment>
<name>A0A5A8DRS4_CAFRO</name>
<dbReference type="SMART" id="SM00651">
    <property type="entry name" value="Sm"/>
    <property type="match status" value="1"/>
</dbReference>
<evidence type="ECO:0000256" key="1">
    <source>
        <dbReference type="ARBA" id="ARBA00004123"/>
    </source>
</evidence>
<evidence type="ECO:0000313" key="14">
    <source>
        <dbReference type="Proteomes" id="UP000323011"/>
    </source>
</evidence>